<organism evidence="1 2">
    <name type="scientific">Papaver somniferum</name>
    <name type="common">Opium poppy</name>
    <dbReference type="NCBI Taxonomy" id="3469"/>
    <lineage>
        <taxon>Eukaryota</taxon>
        <taxon>Viridiplantae</taxon>
        <taxon>Streptophyta</taxon>
        <taxon>Embryophyta</taxon>
        <taxon>Tracheophyta</taxon>
        <taxon>Spermatophyta</taxon>
        <taxon>Magnoliopsida</taxon>
        <taxon>Ranunculales</taxon>
        <taxon>Papaveraceae</taxon>
        <taxon>Papaveroideae</taxon>
        <taxon>Papaver</taxon>
    </lineage>
</organism>
<accession>A0A4Y7K433</accession>
<evidence type="ECO:0000313" key="1">
    <source>
        <dbReference type="EMBL" id="RZC68104.1"/>
    </source>
</evidence>
<dbReference type="Gramene" id="RZC68104">
    <property type="protein sequence ID" value="RZC68104"/>
    <property type="gene ID" value="C5167_031362"/>
</dbReference>
<protein>
    <submittedName>
        <fullName evidence="1">Uncharacterized protein</fullName>
    </submittedName>
</protein>
<reference evidence="1 2" key="1">
    <citation type="journal article" date="2018" name="Science">
        <title>The opium poppy genome and morphinan production.</title>
        <authorList>
            <person name="Guo L."/>
            <person name="Winzer T."/>
            <person name="Yang X."/>
            <person name="Li Y."/>
            <person name="Ning Z."/>
            <person name="He Z."/>
            <person name="Teodor R."/>
            <person name="Lu Y."/>
            <person name="Bowser T.A."/>
            <person name="Graham I.A."/>
            <person name="Ye K."/>
        </authorList>
    </citation>
    <scope>NUCLEOTIDE SEQUENCE [LARGE SCALE GENOMIC DNA]</scope>
    <source>
        <strain evidence="2">cv. HN1</strain>
        <tissue evidence="1">Leaves</tissue>
    </source>
</reference>
<gene>
    <name evidence="1" type="ORF">C5167_031362</name>
</gene>
<dbReference type="Proteomes" id="UP000316621">
    <property type="component" value="Chromosome 7"/>
</dbReference>
<dbReference type="PANTHER" id="PTHR47122:SF4">
    <property type="entry name" value="TRF-LIKE 3"/>
    <property type="match status" value="1"/>
</dbReference>
<evidence type="ECO:0000313" key="2">
    <source>
        <dbReference type="Proteomes" id="UP000316621"/>
    </source>
</evidence>
<name>A0A4Y7K433_PAPSO</name>
<dbReference type="AlphaFoldDB" id="A0A4Y7K433"/>
<proteinExistence type="predicted"/>
<dbReference type="EMBL" id="CM010721">
    <property type="protein sequence ID" value="RZC68104.1"/>
    <property type="molecule type" value="Genomic_DNA"/>
</dbReference>
<dbReference type="PANTHER" id="PTHR47122">
    <property type="entry name" value="MYB-LIKE DNA-BINDING DOMAIN CONTAINING PROTEIN, EXPRESSED"/>
    <property type="match status" value="1"/>
</dbReference>
<sequence>MVTMAVVDGNDELGRNESLGGKDGVSLLSSNEIADPVVYKLVRVDGDGRIISATDDDVMEVDDLLEEDKTELLPIVADTRQAKECILNEAGLLPVRNNLLGSEGSHCSCI</sequence>
<keyword evidence="2" id="KW-1185">Reference proteome</keyword>